<protein>
    <submittedName>
        <fullName evidence="1">Uncharacterized protein</fullName>
    </submittedName>
</protein>
<sequence>MDEGKSSTSIKLTKGKSLASTSIRNEYEDITYVLKQEDVRRWQMAENLLIKDLPKRSDNDWQATITDRSRNWPSMDIDPKNLDWSLLLAFDASGALYGGRHVLAWNAEFGTWAQRHFHIPHYFRARIDGGAAGGESHVCCSRRENGRAWCYGGLL</sequence>
<accession>A0A8H3J4H1</accession>
<comment type="caution">
    <text evidence="1">The sequence shown here is derived from an EMBL/GenBank/DDBJ whole genome shotgun (WGS) entry which is preliminary data.</text>
</comment>
<evidence type="ECO:0000313" key="2">
    <source>
        <dbReference type="Proteomes" id="UP000664534"/>
    </source>
</evidence>
<organism evidence="1 2">
    <name type="scientific">Imshaugia aleurites</name>
    <dbReference type="NCBI Taxonomy" id="172621"/>
    <lineage>
        <taxon>Eukaryota</taxon>
        <taxon>Fungi</taxon>
        <taxon>Dikarya</taxon>
        <taxon>Ascomycota</taxon>
        <taxon>Pezizomycotina</taxon>
        <taxon>Lecanoromycetes</taxon>
        <taxon>OSLEUM clade</taxon>
        <taxon>Lecanoromycetidae</taxon>
        <taxon>Lecanorales</taxon>
        <taxon>Lecanorineae</taxon>
        <taxon>Parmeliaceae</taxon>
        <taxon>Imshaugia</taxon>
    </lineage>
</organism>
<dbReference type="EMBL" id="CAJPDT010000131">
    <property type="protein sequence ID" value="CAF9940424.1"/>
    <property type="molecule type" value="Genomic_DNA"/>
</dbReference>
<gene>
    <name evidence="1" type="ORF">IMSHALPRED_002019</name>
</gene>
<name>A0A8H3J4H1_9LECA</name>
<proteinExistence type="predicted"/>
<evidence type="ECO:0000313" key="1">
    <source>
        <dbReference type="EMBL" id="CAF9940424.1"/>
    </source>
</evidence>
<dbReference type="OrthoDB" id="3061561at2759"/>
<keyword evidence="2" id="KW-1185">Reference proteome</keyword>
<reference evidence="1" key="1">
    <citation type="submission" date="2021-03" db="EMBL/GenBank/DDBJ databases">
        <authorList>
            <person name="Tagirdzhanova G."/>
        </authorList>
    </citation>
    <scope>NUCLEOTIDE SEQUENCE</scope>
</reference>
<dbReference type="AlphaFoldDB" id="A0A8H3J4H1"/>
<dbReference type="Proteomes" id="UP000664534">
    <property type="component" value="Unassembled WGS sequence"/>
</dbReference>